<dbReference type="PANTHER" id="PTHR46929">
    <property type="entry name" value="EXPRESSED PROTEIN"/>
    <property type="match status" value="1"/>
</dbReference>
<evidence type="ECO:0000313" key="2">
    <source>
        <dbReference type="EMBL" id="RWR97174.1"/>
    </source>
</evidence>
<accession>A0A3S3R944</accession>
<proteinExistence type="predicted"/>
<dbReference type="PANTHER" id="PTHR46929:SF3">
    <property type="entry name" value="MYB_SANT-LIKE DOMAIN-CONTAINING PROTEIN"/>
    <property type="match status" value="1"/>
</dbReference>
<evidence type="ECO:0000313" key="3">
    <source>
        <dbReference type="Proteomes" id="UP000283530"/>
    </source>
</evidence>
<comment type="caution">
    <text evidence="2">The sequence shown here is derived from an EMBL/GenBank/DDBJ whole genome shotgun (WGS) entry which is preliminary data.</text>
</comment>
<dbReference type="InterPro" id="IPR024752">
    <property type="entry name" value="Myb/SANT-like_dom"/>
</dbReference>
<sequence length="301" mass="34809">MSSLPSNCANRAHWTPSHDSFAVGFLVEQKKLGRFSDNGFKKEVWKKCLDELNKRFDISVTPTQLKSHMADLQKRYRIVKSIREQSGFGWDDLLHMCTADDDVWNRYIKAHPEAKIWRRTPFPLYDELSILYDGALAEGKREMSSNVPFTQPLTEEQISSHNTSNPKTLFPDSDERLEDINSSSNDDMGIEHLNRNRPRAIKTTTASRQKRFKATTGDRLCEEISKMVASADRLNSVNSIPPKDPYAYELCMEELQKMESLEEETFMQAIEVLRDRQYAIAFMTLKEPMRLKWLKKKCGGT</sequence>
<dbReference type="Pfam" id="PF12776">
    <property type="entry name" value="Myb_DNA-bind_3"/>
    <property type="match status" value="1"/>
</dbReference>
<gene>
    <name evidence="2" type="ORF">CKAN_02659100</name>
</gene>
<keyword evidence="3" id="KW-1185">Reference proteome</keyword>
<feature type="domain" description="Myb/SANT-like" evidence="1">
    <location>
        <begin position="13"/>
        <end position="107"/>
    </location>
</feature>
<dbReference type="Proteomes" id="UP000283530">
    <property type="component" value="Unassembled WGS sequence"/>
</dbReference>
<reference evidence="2 3" key="1">
    <citation type="journal article" date="2019" name="Nat. Plants">
        <title>Stout camphor tree genome fills gaps in understanding of flowering plant genome evolution.</title>
        <authorList>
            <person name="Chaw S.M."/>
            <person name="Liu Y.C."/>
            <person name="Wu Y.W."/>
            <person name="Wang H.Y."/>
            <person name="Lin C.I."/>
            <person name="Wu C.S."/>
            <person name="Ke H.M."/>
            <person name="Chang L.Y."/>
            <person name="Hsu C.Y."/>
            <person name="Yang H.T."/>
            <person name="Sudianto E."/>
            <person name="Hsu M.H."/>
            <person name="Wu K.P."/>
            <person name="Wang L.N."/>
            <person name="Leebens-Mack J.H."/>
            <person name="Tsai I.J."/>
        </authorList>
    </citation>
    <scope>NUCLEOTIDE SEQUENCE [LARGE SCALE GENOMIC DNA]</scope>
    <source>
        <strain evidence="3">cv. Chaw 1501</strain>
        <tissue evidence="2">Young leaves</tissue>
    </source>
</reference>
<dbReference type="EMBL" id="QPKB01000012">
    <property type="protein sequence ID" value="RWR97174.1"/>
    <property type="molecule type" value="Genomic_DNA"/>
</dbReference>
<protein>
    <submittedName>
        <fullName evidence="2">L10-interacting MYB domain-containing protein</fullName>
    </submittedName>
</protein>
<name>A0A3S3R944_9MAGN</name>
<evidence type="ECO:0000259" key="1">
    <source>
        <dbReference type="Pfam" id="PF12776"/>
    </source>
</evidence>
<dbReference type="OrthoDB" id="76215at2759"/>
<dbReference type="AlphaFoldDB" id="A0A3S3R944"/>
<organism evidence="2 3">
    <name type="scientific">Cinnamomum micranthum f. kanehirae</name>
    <dbReference type="NCBI Taxonomy" id="337451"/>
    <lineage>
        <taxon>Eukaryota</taxon>
        <taxon>Viridiplantae</taxon>
        <taxon>Streptophyta</taxon>
        <taxon>Embryophyta</taxon>
        <taxon>Tracheophyta</taxon>
        <taxon>Spermatophyta</taxon>
        <taxon>Magnoliopsida</taxon>
        <taxon>Magnoliidae</taxon>
        <taxon>Laurales</taxon>
        <taxon>Lauraceae</taxon>
        <taxon>Cinnamomum</taxon>
    </lineage>
</organism>